<keyword evidence="4" id="KW-0812">Transmembrane</keyword>
<dbReference type="Proteomes" id="UP000676776">
    <property type="component" value="Unassembled WGS sequence"/>
</dbReference>
<accession>A0ABS3SZ09</accession>
<dbReference type="Pfam" id="PF13623">
    <property type="entry name" value="SurA_N_2"/>
    <property type="match status" value="1"/>
</dbReference>
<protein>
    <recommendedName>
        <fullName evidence="9">Periplasmic chaperone PpiD</fullName>
    </recommendedName>
    <alternativeName>
        <fullName evidence="10">Periplasmic folding chaperone</fullName>
    </alternativeName>
</protein>
<keyword evidence="11" id="KW-0697">Rotamase</keyword>
<gene>
    <name evidence="13" type="ORF">J4050_03160</name>
</gene>
<dbReference type="Pfam" id="PF13145">
    <property type="entry name" value="Rotamase_2"/>
    <property type="match status" value="1"/>
</dbReference>
<dbReference type="SUPFAM" id="SSF54534">
    <property type="entry name" value="FKBP-like"/>
    <property type="match status" value="1"/>
</dbReference>
<reference evidence="13 14" key="1">
    <citation type="submission" date="2021-03" db="EMBL/GenBank/DDBJ databases">
        <title>Winogradskyella sp. nov., isolated from costal sediment.</title>
        <authorList>
            <person name="Gao C."/>
        </authorList>
    </citation>
    <scope>NUCLEOTIDE SEQUENCE [LARGE SCALE GENOMIC DNA]</scope>
    <source>
        <strain evidence="13 14">DF17</strain>
    </source>
</reference>
<dbReference type="SUPFAM" id="SSF109998">
    <property type="entry name" value="Triger factor/SurA peptide-binding domain-like"/>
    <property type="match status" value="1"/>
</dbReference>
<keyword evidence="6" id="KW-0472">Membrane</keyword>
<evidence type="ECO:0000256" key="2">
    <source>
        <dbReference type="ARBA" id="ARBA00022475"/>
    </source>
</evidence>
<dbReference type="InterPro" id="IPR000297">
    <property type="entry name" value="PPIase_PpiC"/>
</dbReference>
<evidence type="ECO:0000256" key="8">
    <source>
        <dbReference type="ARBA" id="ARBA00038408"/>
    </source>
</evidence>
<dbReference type="InterPro" id="IPR052029">
    <property type="entry name" value="PpiD_chaperone"/>
</dbReference>
<evidence type="ECO:0000313" key="13">
    <source>
        <dbReference type="EMBL" id="MBO3115727.1"/>
    </source>
</evidence>
<proteinExistence type="inferred from homology"/>
<evidence type="ECO:0000256" key="4">
    <source>
        <dbReference type="ARBA" id="ARBA00022692"/>
    </source>
</evidence>
<keyword evidence="7" id="KW-0143">Chaperone</keyword>
<comment type="subcellular location">
    <subcellularLocation>
        <location evidence="1">Cell inner membrane</location>
        <topology evidence="1">Single-pass type II membrane protein</topology>
        <orientation evidence="1">Periplasmic side</orientation>
    </subcellularLocation>
</comment>
<evidence type="ECO:0000256" key="7">
    <source>
        <dbReference type="ARBA" id="ARBA00023186"/>
    </source>
</evidence>
<evidence type="ECO:0000256" key="10">
    <source>
        <dbReference type="ARBA" id="ARBA00042775"/>
    </source>
</evidence>
<dbReference type="PROSITE" id="PS50198">
    <property type="entry name" value="PPIC_PPIASE_2"/>
    <property type="match status" value="1"/>
</dbReference>
<evidence type="ECO:0000259" key="12">
    <source>
        <dbReference type="PROSITE" id="PS50198"/>
    </source>
</evidence>
<evidence type="ECO:0000256" key="11">
    <source>
        <dbReference type="PROSITE-ProRule" id="PRU00278"/>
    </source>
</evidence>
<evidence type="ECO:0000313" key="14">
    <source>
        <dbReference type="Proteomes" id="UP000676776"/>
    </source>
</evidence>
<organism evidence="13 14">
    <name type="scientific">Winogradskyella pelagia</name>
    <dbReference type="NCBI Taxonomy" id="2819984"/>
    <lineage>
        <taxon>Bacteria</taxon>
        <taxon>Pseudomonadati</taxon>
        <taxon>Bacteroidota</taxon>
        <taxon>Flavobacteriia</taxon>
        <taxon>Flavobacteriales</taxon>
        <taxon>Flavobacteriaceae</taxon>
        <taxon>Winogradskyella</taxon>
    </lineage>
</organism>
<comment type="similarity">
    <text evidence="8">Belongs to the PpiD chaperone family.</text>
</comment>
<feature type="domain" description="PpiC" evidence="12">
    <location>
        <begin position="356"/>
        <end position="462"/>
    </location>
</feature>
<keyword evidence="5" id="KW-1133">Transmembrane helix</keyword>
<evidence type="ECO:0000256" key="9">
    <source>
        <dbReference type="ARBA" id="ARBA00040743"/>
    </source>
</evidence>
<dbReference type="EMBL" id="JAGEVF010000002">
    <property type="protein sequence ID" value="MBO3115727.1"/>
    <property type="molecule type" value="Genomic_DNA"/>
</dbReference>
<evidence type="ECO:0000256" key="5">
    <source>
        <dbReference type="ARBA" id="ARBA00022989"/>
    </source>
</evidence>
<keyword evidence="2" id="KW-1003">Cell membrane</keyword>
<keyword evidence="11" id="KW-0413">Isomerase</keyword>
<dbReference type="InterPro" id="IPR046357">
    <property type="entry name" value="PPIase_dom_sf"/>
</dbReference>
<keyword evidence="3" id="KW-0997">Cell inner membrane</keyword>
<sequence>MAVLNKIRQRSLILILVIALALFSFVIGDLFKNSDAFTGAPQDVVATINGKDINRTEFQQKVKNYQDRAGGRQTSTQAMNAIYNQELRRIVLESEYEELGLVVEKDEMRDLLKNSFSSYPEFQDENGNFDVNRLNAFIANLKDLGGETAPLGGFVVNYDSWTTNEQNIANNAIQQSYYNLIKAGVAATIAEAKDEYLGDAKTVDIKYVQVPYTSIADSLVKVTKSDIKTYITDHEEKYKTDATREVVYVEFKEEASKADKEAIKAGLLALKADRTEYNESSKNTDTIQGFDNAEDLEDFINYNSDIKFNDSFLRAVELPATAKDSLLNLEVGEYYGPYEDAGYFKLSKVIDTKELADSVKVRHILVPFAGASRADATITRTADEAAQMADSILTEIKSGRSKFLDLLDLSSDKVSNEQDGELEFAYNAGMAPEFKAFSFENEEGDIDVVGTSFGYHVIEILEQKSFNRTLKIATLADKIEPSEQTLQDVFNQMSKFEIAAKDGDFNTLAEERELPVKPITFKELDENIPGLGSQRQVVRWTFEGDTEIGDYKNFPIANFGFIVVKVVEKNEEGLMSVEDASITALPEIRKEKKAKMIREKITATSVDEIAKNQGQSSRTAAAITMNNTTLSGAGVEPKVVGAAFGLSQGATSQPIDGEKGVYVIEVTKINEATELDNYTAIMNRLNSERRNQVQGKVYQALEKAADIEDNRAKTVY</sequence>
<keyword evidence="14" id="KW-1185">Reference proteome</keyword>
<evidence type="ECO:0000256" key="6">
    <source>
        <dbReference type="ARBA" id="ARBA00023136"/>
    </source>
</evidence>
<dbReference type="Gene3D" id="3.10.50.40">
    <property type="match status" value="2"/>
</dbReference>
<name>A0ABS3SZ09_9FLAO</name>
<dbReference type="Pfam" id="PF13616">
    <property type="entry name" value="Rotamase_3"/>
    <property type="match status" value="1"/>
</dbReference>
<comment type="caution">
    <text evidence="13">The sequence shown here is derived from an EMBL/GenBank/DDBJ whole genome shotgun (WGS) entry which is preliminary data.</text>
</comment>
<dbReference type="RefSeq" id="WP_208152503.1">
    <property type="nucleotide sequence ID" value="NZ_JAGEVF010000002.1"/>
</dbReference>
<evidence type="ECO:0000256" key="3">
    <source>
        <dbReference type="ARBA" id="ARBA00022519"/>
    </source>
</evidence>
<dbReference type="PANTHER" id="PTHR47529:SF1">
    <property type="entry name" value="PERIPLASMIC CHAPERONE PPID"/>
    <property type="match status" value="1"/>
</dbReference>
<dbReference type="InterPro" id="IPR027304">
    <property type="entry name" value="Trigger_fact/SurA_dom_sf"/>
</dbReference>
<evidence type="ECO:0000256" key="1">
    <source>
        <dbReference type="ARBA" id="ARBA00004382"/>
    </source>
</evidence>
<dbReference type="PANTHER" id="PTHR47529">
    <property type="entry name" value="PEPTIDYL-PROLYL CIS-TRANS ISOMERASE D"/>
    <property type="match status" value="1"/>
</dbReference>